<name>A0A9P0KUV6_ACAOB</name>
<evidence type="ECO:0000256" key="4">
    <source>
        <dbReference type="ARBA" id="ARBA00022692"/>
    </source>
</evidence>
<evidence type="ECO:0000256" key="1">
    <source>
        <dbReference type="ARBA" id="ARBA00004225"/>
    </source>
</evidence>
<evidence type="ECO:0000256" key="6">
    <source>
        <dbReference type="ARBA" id="ARBA00022989"/>
    </source>
</evidence>
<sequence length="292" mass="32594">MFFWIDFLAGWAGGIASLIVGHPLETIKVRQQTYNTTLLRTVRQTFKCEGIFGFYKGIFLPIFTYGPSNSLFFGVYANALILIGNLDHASCISSGTSRDIYIAGCIASIPQTLLYSPIDNIKIIMQASLAAPEFRKFDVSKTEVAPAFRNTLEAFKYIYRTRGLIGLYTGLWATMVREVPTGGIYTLVHQRLRYHDLQNTSLSNLSKEIIAGGMAGILSISVAVPIDVVKTRIQTDNKRYFGIVQTGFKLYKEAGITIFFKGMIVTCLRAFPAHAAMFTTYEFVSGLYDKMK</sequence>
<dbReference type="AlphaFoldDB" id="A0A9P0KUV6"/>
<evidence type="ECO:0000256" key="10">
    <source>
        <dbReference type="RuleBase" id="RU000488"/>
    </source>
</evidence>
<dbReference type="InterPro" id="IPR023395">
    <property type="entry name" value="MCP_dom_sf"/>
</dbReference>
<comment type="subcellular location">
    <subcellularLocation>
        <location evidence="1">Mitochondrion membrane</location>
        <topology evidence="1">Multi-pass membrane protein</topology>
    </subcellularLocation>
</comment>
<keyword evidence="5" id="KW-0677">Repeat</keyword>
<feature type="repeat" description="Solcar" evidence="9">
    <location>
        <begin position="1"/>
        <end position="82"/>
    </location>
</feature>
<dbReference type="GO" id="GO:0031966">
    <property type="term" value="C:mitochondrial membrane"/>
    <property type="evidence" value="ECO:0007669"/>
    <property type="project" value="UniProtKB-SubCell"/>
</dbReference>
<dbReference type="InterPro" id="IPR050567">
    <property type="entry name" value="Mitochondrial_Carrier"/>
</dbReference>
<proteinExistence type="inferred from homology"/>
<evidence type="ECO:0000313" key="12">
    <source>
        <dbReference type="Proteomes" id="UP001152888"/>
    </source>
</evidence>
<comment type="similarity">
    <text evidence="2 10">Belongs to the mitochondrial carrier (TC 2.A.29) family.</text>
</comment>
<dbReference type="Pfam" id="PF00153">
    <property type="entry name" value="Mito_carr"/>
    <property type="match status" value="3"/>
</dbReference>
<evidence type="ECO:0008006" key="13">
    <source>
        <dbReference type="Google" id="ProtNLM"/>
    </source>
</evidence>
<evidence type="ECO:0000256" key="8">
    <source>
        <dbReference type="ARBA" id="ARBA00023136"/>
    </source>
</evidence>
<evidence type="ECO:0000256" key="9">
    <source>
        <dbReference type="PROSITE-ProRule" id="PRU00282"/>
    </source>
</evidence>
<gene>
    <name evidence="11" type="ORF">ACAOBT_LOCUS14210</name>
</gene>
<feature type="repeat" description="Solcar" evidence="9">
    <location>
        <begin position="95"/>
        <end position="195"/>
    </location>
</feature>
<protein>
    <recommendedName>
        <fullName evidence="13">Mitochondrial carrier protein</fullName>
    </recommendedName>
</protein>
<dbReference type="OrthoDB" id="1924968at2759"/>
<keyword evidence="6" id="KW-1133">Transmembrane helix</keyword>
<dbReference type="PANTHER" id="PTHR45624:SF1">
    <property type="entry name" value="SD08189P"/>
    <property type="match status" value="1"/>
</dbReference>
<dbReference type="Proteomes" id="UP001152888">
    <property type="component" value="Unassembled WGS sequence"/>
</dbReference>
<dbReference type="Gene3D" id="1.50.40.10">
    <property type="entry name" value="Mitochondrial carrier domain"/>
    <property type="match status" value="2"/>
</dbReference>
<dbReference type="InterPro" id="IPR018108">
    <property type="entry name" value="MCP_transmembrane"/>
</dbReference>
<keyword evidence="7" id="KW-0496">Mitochondrion</keyword>
<accession>A0A9P0KUV6</accession>
<evidence type="ECO:0000256" key="3">
    <source>
        <dbReference type="ARBA" id="ARBA00022448"/>
    </source>
</evidence>
<keyword evidence="8 9" id="KW-0472">Membrane</keyword>
<dbReference type="EMBL" id="CAKOFQ010006901">
    <property type="protein sequence ID" value="CAH1980867.1"/>
    <property type="molecule type" value="Genomic_DNA"/>
</dbReference>
<reference evidence="11" key="1">
    <citation type="submission" date="2022-03" db="EMBL/GenBank/DDBJ databases">
        <authorList>
            <person name="Sayadi A."/>
        </authorList>
    </citation>
    <scope>NUCLEOTIDE SEQUENCE</scope>
</reference>
<evidence type="ECO:0000313" key="11">
    <source>
        <dbReference type="EMBL" id="CAH1980867.1"/>
    </source>
</evidence>
<keyword evidence="3 10" id="KW-0813">Transport</keyword>
<evidence type="ECO:0000256" key="5">
    <source>
        <dbReference type="ARBA" id="ARBA00022737"/>
    </source>
</evidence>
<keyword evidence="12" id="KW-1185">Reference proteome</keyword>
<dbReference type="PROSITE" id="PS50920">
    <property type="entry name" value="SOLCAR"/>
    <property type="match status" value="3"/>
</dbReference>
<feature type="repeat" description="Solcar" evidence="9">
    <location>
        <begin position="203"/>
        <end position="287"/>
    </location>
</feature>
<organism evidence="11 12">
    <name type="scientific">Acanthoscelides obtectus</name>
    <name type="common">Bean weevil</name>
    <name type="synonym">Bruchus obtectus</name>
    <dbReference type="NCBI Taxonomy" id="200917"/>
    <lineage>
        <taxon>Eukaryota</taxon>
        <taxon>Metazoa</taxon>
        <taxon>Ecdysozoa</taxon>
        <taxon>Arthropoda</taxon>
        <taxon>Hexapoda</taxon>
        <taxon>Insecta</taxon>
        <taxon>Pterygota</taxon>
        <taxon>Neoptera</taxon>
        <taxon>Endopterygota</taxon>
        <taxon>Coleoptera</taxon>
        <taxon>Polyphaga</taxon>
        <taxon>Cucujiformia</taxon>
        <taxon>Chrysomeloidea</taxon>
        <taxon>Chrysomelidae</taxon>
        <taxon>Bruchinae</taxon>
        <taxon>Bruchini</taxon>
        <taxon>Acanthoscelides</taxon>
    </lineage>
</organism>
<dbReference type="GO" id="GO:0005289">
    <property type="term" value="F:high-affinity L-arginine transmembrane transporter activity"/>
    <property type="evidence" value="ECO:0007669"/>
    <property type="project" value="TreeGrafter"/>
</dbReference>
<keyword evidence="4 9" id="KW-0812">Transmembrane</keyword>
<evidence type="ECO:0000256" key="7">
    <source>
        <dbReference type="ARBA" id="ARBA00023128"/>
    </source>
</evidence>
<dbReference type="GO" id="GO:1990575">
    <property type="term" value="P:mitochondrial L-ornithine transmembrane transport"/>
    <property type="evidence" value="ECO:0007669"/>
    <property type="project" value="TreeGrafter"/>
</dbReference>
<comment type="caution">
    <text evidence="11">The sequence shown here is derived from an EMBL/GenBank/DDBJ whole genome shotgun (WGS) entry which is preliminary data.</text>
</comment>
<dbReference type="SUPFAM" id="SSF103506">
    <property type="entry name" value="Mitochondrial carrier"/>
    <property type="match status" value="1"/>
</dbReference>
<evidence type="ECO:0000256" key="2">
    <source>
        <dbReference type="ARBA" id="ARBA00006375"/>
    </source>
</evidence>
<dbReference type="PANTHER" id="PTHR45624">
    <property type="entry name" value="MITOCHONDRIAL BASIC AMINO ACIDS TRANSPORTER-RELATED"/>
    <property type="match status" value="1"/>
</dbReference>